<reference evidence="2 3" key="1">
    <citation type="submission" date="2018-10" db="EMBL/GenBank/DDBJ databases">
        <title>Genomic Encyclopedia of Archaeal and Bacterial Type Strains, Phase II (KMG-II): from individual species to whole genera.</title>
        <authorList>
            <person name="Goeker M."/>
        </authorList>
    </citation>
    <scope>NUCLEOTIDE SEQUENCE [LARGE SCALE GENOMIC DNA]</scope>
    <source>
        <strain evidence="2 3">RP-AC37</strain>
    </source>
</reference>
<name>A0A420XUX2_9ACTN</name>
<dbReference type="EMBL" id="RBWV01000003">
    <property type="protein sequence ID" value="RKS80628.1"/>
    <property type="molecule type" value="Genomic_DNA"/>
</dbReference>
<accession>A0A420XUX2</accession>
<dbReference type="RefSeq" id="WP_183061564.1">
    <property type="nucleotide sequence ID" value="NZ_RBWV01000003.1"/>
</dbReference>
<comment type="caution">
    <text evidence="2">The sequence shown here is derived from an EMBL/GenBank/DDBJ whole genome shotgun (WGS) entry which is preliminary data.</text>
</comment>
<evidence type="ECO:0000313" key="3">
    <source>
        <dbReference type="Proteomes" id="UP000281955"/>
    </source>
</evidence>
<evidence type="ECO:0000313" key="2">
    <source>
        <dbReference type="EMBL" id="RKS80628.1"/>
    </source>
</evidence>
<sequence>MATPTLPVDAGAVLADLQQQLDELRRTVTAQQDTIDQLVAAQRRAPGARDFGRR</sequence>
<proteinExistence type="predicted"/>
<dbReference type="InParanoid" id="A0A420XUX2"/>
<evidence type="ECO:0000256" key="1">
    <source>
        <dbReference type="SAM" id="Coils"/>
    </source>
</evidence>
<protein>
    <submittedName>
        <fullName evidence="2">Uncharacterized protein</fullName>
    </submittedName>
</protein>
<organism evidence="2 3">
    <name type="scientific">Motilibacter peucedani</name>
    <dbReference type="NCBI Taxonomy" id="598650"/>
    <lineage>
        <taxon>Bacteria</taxon>
        <taxon>Bacillati</taxon>
        <taxon>Actinomycetota</taxon>
        <taxon>Actinomycetes</taxon>
        <taxon>Motilibacterales</taxon>
        <taxon>Motilibacteraceae</taxon>
        <taxon>Motilibacter</taxon>
    </lineage>
</organism>
<keyword evidence="1" id="KW-0175">Coiled coil</keyword>
<dbReference type="Proteomes" id="UP000281955">
    <property type="component" value="Unassembled WGS sequence"/>
</dbReference>
<gene>
    <name evidence="2" type="ORF">CLV35_0217</name>
</gene>
<feature type="coiled-coil region" evidence="1">
    <location>
        <begin position="14"/>
        <end position="41"/>
    </location>
</feature>
<dbReference type="AlphaFoldDB" id="A0A420XUX2"/>
<keyword evidence="3" id="KW-1185">Reference proteome</keyword>